<evidence type="ECO:0000313" key="1">
    <source>
        <dbReference type="EMBL" id="KAJ7562659.1"/>
    </source>
</evidence>
<proteinExistence type="predicted"/>
<organism evidence="1 2">
    <name type="scientific">Diphasiastrum complanatum</name>
    <name type="common">Issler's clubmoss</name>
    <name type="synonym">Lycopodium complanatum</name>
    <dbReference type="NCBI Taxonomy" id="34168"/>
    <lineage>
        <taxon>Eukaryota</taxon>
        <taxon>Viridiplantae</taxon>
        <taxon>Streptophyta</taxon>
        <taxon>Embryophyta</taxon>
        <taxon>Tracheophyta</taxon>
        <taxon>Lycopodiopsida</taxon>
        <taxon>Lycopodiales</taxon>
        <taxon>Lycopodiaceae</taxon>
        <taxon>Lycopodioideae</taxon>
        <taxon>Diphasiastrum</taxon>
    </lineage>
</organism>
<name>A0ACC2E847_DIPCM</name>
<dbReference type="EMBL" id="CM055094">
    <property type="protein sequence ID" value="KAJ7562659.1"/>
    <property type="molecule type" value="Genomic_DNA"/>
</dbReference>
<sequence>MFSGTPDPSFESSEVGNPIGKRVNNMQGSKNRPPPLRIIKKDSQRIRKPSTLSVPLAQHRQPVIIHTYSPKTIQTDPDNFKSLVQKLTGRSIESGFNDRARDDFVIDSTALQAPAVHCANASSHSEVRQLDQANEGISISPRSPLKSPASFSHVFASPQLWSSLPSPYLLSQQFLSELPSLSPGIQGPTNNLLSIFPGLFPDSRYSDGTIASPD</sequence>
<protein>
    <submittedName>
        <fullName evidence="1">Uncharacterized protein</fullName>
    </submittedName>
</protein>
<evidence type="ECO:0000313" key="2">
    <source>
        <dbReference type="Proteomes" id="UP001162992"/>
    </source>
</evidence>
<accession>A0ACC2E847</accession>
<dbReference type="Proteomes" id="UP001162992">
    <property type="component" value="Chromosome 3"/>
</dbReference>
<keyword evidence="2" id="KW-1185">Reference proteome</keyword>
<gene>
    <name evidence="1" type="ORF">O6H91_03G079200</name>
</gene>
<reference evidence="2" key="1">
    <citation type="journal article" date="2024" name="Proc. Natl. Acad. Sci. U.S.A.">
        <title>Extraordinary preservation of gene collinearity over three hundred million years revealed in homosporous lycophytes.</title>
        <authorList>
            <person name="Li C."/>
            <person name="Wickell D."/>
            <person name="Kuo L.Y."/>
            <person name="Chen X."/>
            <person name="Nie B."/>
            <person name="Liao X."/>
            <person name="Peng D."/>
            <person name="Ji J."/>
            <person name="Jenkins J."/>
            <person name="Williams M."/>
            <person name="Shu S."/>
            <person name="Plott C."/>
            <person name="Barry K."/>
            <person name="Rajasekar S."/>
            <person name="Grimwood J."/>
            <person name="Han X."/>
            <person name="Sun S."/>
            <person name="Hou Z."/>
            <person name="He W."/>
            <person name="Dai G."/>
            <person name="Sun C."/>
            <person name="Schmutz J."/>
            <person name="Leebens-Mack J.H."/>
            <person name="Li F.W."/>
            <person name="Wang L."/>
        </authorList>
    </citation>
    <scope>NUCLEOTIDE SEQUENCE [LARGE SCALE GENOMIC DNA]</scope>
    <source>
        <strain evidence="2">cv. PW_Plant_1</strain>
    </source>
</reference>
<comment type="caution">
    <text evidence="1">The sequence shown here is derived from an EMBL/GenBank/DDBJ whole genome shotgun (WGS) entry which is preliminary data.</text>
</comment>